<dbReference type="Pfam" id="PF01368">
    <property type="entry name" value="DHH"/>
    <property type="match status" value="1"/>
</dbReference>
<comment type="similarity">
    <text evidence="13 15">Belongs to the GdpP/PdeA phosphodiesterase family.</text>
</comment>
<keyword evidence="8 17" id="KW-1133">Transmembrane helix</keyword>
<dbReference type="InterPro" id="IPR000160">
    <property type="entry name" value="GGDEF_dom"/>
</dbReference>
<accession>A0A1U9KB64</accession>
<comment type="cofactor">
    <cofactor evidence="16">
        <name>Mn(2+)</name>
        <dbReference type="ChEBI" id="CHEBI:29035"/>
    </cofactor>
    <text evidence="16">For phosphodiesterase activity, probably binds 2 Mn(2+) per subunit.</text>
</comment>
<keyword evidence="20" id="KW-1185">Reference proteome</keyword>
<evidence type="ECO:0000313" key="20">
    <source>
        <dbReference type="Proteomes" id="UP000188603"/>
    </source>
</evidence>
<dbReference type="Pfam" id="PF24898">
    <property type="entry name" value="GGDEF_GdpP"/>
    <property type="match status" value="1"/>
</dbReference>
<dbReference type="Proteomes" id="UP000188603">
    <property type="component" value="Chromosome"/>
</dbReference>
<comment type="function">
    <text evidence="15">Has phosphodiesterase (PDE) activity against cyclic-di-AMP (c-di-AMP).</text>
</comment>
<dbReference type="Gene3D" id="3.10.310.30">
    <property type="match status" value="1"/>
</dbReference>
<dbReference type="InterPro" id="IPR001667">
    <property type="entry name" value="DDH_dom"/>
</dbReference>
<comment type="cofactor">
    <cofactor evidence="1">
        <name>heme b</name>
        <dbReference type="ChEBI" id="CHEBI:60344"/>
    </cofactor>
</comment>
<dbReference type="PANTHER" id="PTHR47618:SF2">
    <property type="entry name" value="CYCLIC-DI-AMP PHOSPHODIESTERASE GDPP"/>
    <property type="match status" value="1"/>
</dbReference>
<proteinExistence type="inferred from homology"/>
<evidence type="ECO:0000256" key="10">
    <source>
        <dbReference type="ARBA" id="ARBA00023136"/>
    </source>
</evidence>
<evidence type="ECO:0000256" key="9">
    <source>
        <dbReference type="ARBA" id="ARBA00023004"/>
    </source>
</evidence>
<keyword evidence="11 16" id="KW-0464">Manganese</keyword>
<protein>
    <recommendedName>
        <fullName evidence="14 15">Cyclic-di-AMP phosphodiesterase</fullName>
        <ecNumber evidence="15">3.1.4.-</ecNumber>
    </recommendedName>
</protein>
<dbReference type="InterPro" id="IPR049553">
    <property type="entry name" value="GdpP-like_PAS"/>
</dbReference>
<feature type="transmembrane region" description="Helical" evidence="17">
    <location>
        <begin position="34"/>
        <end position="52"/>
    </location>
</feature>
<evidence type="ECO:0000256" key="4">
    <source>
        <dbReference type="ARBA" id="ARBA00022617"/>
    </source>
</evidence>
<feature type="binding site" evidence="16">
    <location>
        <position position="415"/>
    </location>
    <ligand>
        <name>Mn(2+)</name>
        <dbReference type="ChEBI" id="CHEBI:29035"/>
        <label>2</label>
    </ligand>
</feature>
<organism evidence="19 20">
    <name type="scientific">Novibacillus thermophilus</name>
    <dbReference type="NCBI Taxonomy" id="1471761"/>
    <lineage>
        <taxon>Bacteria</taxon>
        <taxon>Bacillati</taxon>
        <taxon>Bacillota</taxon>
        <taxon>Bacilli</taxon>
        <taxon>Bacillales</taxon>
        <taxon>Thermoactinomycetaceae</taxon>
        <taxon>Novibacillus</taxon>
    </lineage>
</organism>
<dbReference type="PANTHER" id="PTHR47618">
    <property type="entry name" value="BIFUNCTIONAL OLIGORIBONUCLEASE AND PAP PHOSPHATASE NRNA"/>
    <property type="match status" value="1"/>
</dbReference>
<dbReference type="SMART" id="SM00267">
    <property type="entry name" value="GGDEF"/>
    <property type="match status" value="1"/>
</dbReference>
<feature type="binding site" evidence="16">
    <location>
        <position position="439"/>
    </location>
    <ligand>
        <name>Mn(2+)</name>
        <dbReference type="ChEBI" id="CHEBI:29035"/>
        <label>2</label>
    </ligand>
</feature>
<evidence type="ECO:0000256" key="2">
    <source>
        <dbReference type="ARBA" id="ARBA00004651"/>
    </source>
</evidence>
<evidence type="ECO:0000256" key="12">
    <source>
        <dbReference type="ARBA" id="ARBA00051753"/>
    </source>
</evidence>
<evidence type="ECO:0000256" key="13">
    <source>
        <dbReference type="ARBA" id="ARBA00061474"/>
    </source>
</evidence>
<evidence type="ECO:0000256" key="8">
    <source>
        <dbReference type="ARBA" id="ARBA00022989"/>
    </source>
</evidence>
<evidence type="ECO:0000313" key="19">
    <source>
        <dbReference type="EMBL" id="AQS57284.1"/>
    </source>
</evidence>
<dbReference type="AlphaFoldDB" id="A0A1U9KB64"/>
<sequence length="653" mass="73924">MPKFLLKRWHGYHVVVILVFCVTLIALLSLEHWLYGLLGLSVLVFLAYYLLYAEKSFKREFTQYVETLSYRVKKTGADTIQHLPIGMLLYDENRRIEWHNPFVARIVGEEHLIGKELVECFPALKDWDETEQPLDIPLGKRIYLMQANPDERLIYLTDVTEWRHLEQTYRDEQIVFGILHLDNLEDVTQEMDDQSRTLLQTNVTGAITEWANAHDILLRRYGDKFFMIFHRKTLEVLEKSKFDILDTVREMTKENKIPITLSIGIGSYTGTLFERARMAQGCLDVALGRGGDQAAVKKGDRMTFYGGKTNAVEKRTRVRARVISHALRNLIRESERVLIMGHENPDMDSVGAAIGVWKAADLQGKDAYIVLNGENPSISNLTAMIEEDDHLNEVIVSGEQALSLCEQRTLVVVVDTHRPSMTIEPKLLQKSTRVVIIDHHRRSEEFVEDPVLVYMEPYASSTCELVAELLQYQTERLSMNRLEATALLAGIVVDTKSFAFRTGSRTFEAASFLRQHGADPGLVQTMLKEDFGMFVKRAEIVRHTEIYFDSIAVAVGEEDETYDQVLIAQSADTLLNMTGIEASFAIGRRDAETVSISARSLGSINVQIVMEELGGGGHLTNAAAQLTGISLEEAKEQLLHVLEQLNEKGETTE</sequence>
<keyword evidence="5 17" id="KW-0812">Transmembrane</keyword>
<name>A0A1U9KB64_9BACL</name>
<dbReference type="InterPro" id="IPR014528">
    <property type="entry name" value="GdpP/PdeA"/>
</dbReference>
<dbReference type="FunFam" id="3.10.310.30:FF:000002">
    <property type="entry name" value="Cyclic-di-AMP phosphodiesterase"/>
    <property type="match status" value="1"/>
</dbReference>
<keyword evidence="9" id="KW-0408">Iron</keyword>
<evidence type="ECO:0000256" key="3">
    <source>
        <dbReference type="ARBA" id="ARBA00022475"/>
    </source>
</evidence>
<evidence type="ECO:0000256" key="15">
    <source>
        <dbReference type="PIRNR" id="PIRNR026583"/>
    </source>
</evidence>
<evidence type="ECO:0000256" key="1">
    <source>
        <dbReference type="ARBA" id="ARBA00001970"/>
    </source>
</evidence>
<feature type="transmembrane region" description="Helical" evidence="17">
    <location>
        <begin position="12"/>
        <end position="28"/>
    </location>
</feature>
<comment type="catalytic activity">
    <reaction evidence="12">
        <text>3',3'-c-di-AMP + H2O = 5'-O-phosphonoadenylyl-(3'-&gt;5')-adenosine + H(+)</text>
        <dbReference type="Rhea" id="RHEA:54420"/>
        <dbReference type="ChEBI" id="CHEBI:15377"/>
        <dbReference type="ChEBI" id="CHEBI:15378"/>
        <dbReference type="ChEBI" id="CHEBI:71500"/>
        <dbReference type="ChEBI" id="CHEBI:138171"/>
        <dbReference type="EC" id="3.1.4.59"/>
    </reaction>
</comment>
<evidence type="ECO:0000256" key="16">
    <source>
        <dbReference type="PIRSR" id="PIRSR026583-50"/>
    </source>
</evidence>
<comment type="subcellular location">
    <subcellularLocation>
        <location evidence="2">Cell membrane</location>
        <topology evidence="2">Multi-pass membrane protein</topology>
    </subcellularLocation>
</comment>
<evidence type="ECO:0000256" key="6">
    <source>
        <dbReference type="ARBA" id="ARBA00022723"/>
    </source>
</evidence>
<dbReference type="Gene3D" id="3.30.450.20">
    <property type="entry name" value="PAS domain"/>
    <property type="match status" value="1"/>
</dbReference>
<evidence type="ECO:0000256" key="14">
    <source>
        <dbReference type="ARBA" id="ARBA00066839"/>
    </source>
</evidence>
<keyword evidence="7 15" id="KW-0378">Hydrolase</keyword>
<dbReference type="InterPro" id="IPR038763">
    <property type="entry name" value="DHH_sf"/>
</dbReference>
<evidence type="ECO:0000256" key="7">
    <source>
        <dbReference type="ARBA" id="ARBA00022801"/>
    </source>
</evidence>
<dbReference type="PROSITE" id="PS50887">
    <property type="entry name" value="GGDEF"/>
    <property type="match status" value="1"/>
</dbReference>
<evidence type="ECO:0000256" key="17">
    <source>
        <dbReference type="SAM" id="Phobius"/>
    </source>
</evidence>
<dbReference type="FunFam" id="3.90.1640.10:FF:000002">
    <property type="entry name" value="Cyclic-di-AMP phosphodiesterase"/>
    <property type="match status" value="1"/>
</dbReference>
<dbReference type="Gene3D" id="3.90.1640.10">
    <property type="entry name" value="inorganic pyrophosphatase (n-terminal core)"/>
    <property type="match status" value="1"/>
</dbReference>
<keyword evidence="3 15" id="KW-1003">Cell membrane</keyword>
<dbReference type="SUPFAM" id="SSF64182">
    <property type="entry name" value="DHH phosphoesterases"/>
    <property type="match status" value="1"/>
</dbReference>
<evidence type="ECO:0000259" key="18">
    <source>
        <dbReference type="PROSITE" id="PS50887"/>
    </source>
</evidence>
<feature type="binding site" evidence="16">
    <location>
        <position position="348"/>
    </location>
    <ligand>
        <name>Mn(2+)</name>
        <dbReference type="ChEBI" id="CHEBI:29035"/>
        <label>2</label>
    </ligand>
</feature>
<dbReference type="Pfam" id="PF21370">
    <property type="entry name" value="PAS_GdpP"/>
    <property type="match status" value="1"/>
</dbReference>
<dbReference type="EC" id="3.1.4.-" evidence="15"/>
<dbReference type="RefSeq" id="WP_077721154.1">
    <property type="nucleotide sequence ID" value="NZ_CP019699.1"/>
</dbReference>
<keyword evidence="6 16" id="KW-0479">Metal-binding</keyword>
<reference evidence="19 20" key="1">
    <citation type="journal article" date="2015" name="Int. J. Syst. Evol. Microbiol.">
        <title>Novibacillus thermophilus gen. nov., sp. nov., a Gram-staining-negative and moderately thermophilic member of the family Thermoactinomycetaceae.</title>
        <authorList>
            <person name="Yang G."/>
            <person name="Chen J."/>
            <person name="Zhou S."/>
        </authorList>
    </citation>
    <scope>NUCLEOTIDE SEQUENCE [LARGE SCALE GENOMIC DNA]</scope>
    <source>
        <strain evidence="19 20">SG-1</strain>
    </source>
</reference>
<feature type="binding site" evidence="16">
    <location>
        <position position="415"/>
    </location>
    <ligand>
        <name>Mn(2+)</name>
        <dbReference type="ChEBI" id="CHEBI:29035"/>
        <label>1</label>
    </ligand>
</feature>
<dbReference type="InterPro" id="IPR003156">
    <property type="entry name" value="DHHA1_dom"/>
</dbReference>
<dbReference type="KEGG" id="ntr:B0W44_17600"/>
<dbReference type="InterPro" id="IPR043128">
    <property type="entry name" value="Rev_trsase/Diguanyl_cyclase"/>
</dbReference>
<feature type="domain" description="GGDEF" evidence="18">
    <location>
        <begin position="172"/>
        <end position="299"/>
    </location>
</feature>
<evidence type="ECO:0000256" key="11">
    <source>
        <dbReference type="ARBA" id="ARBA00023211"/>
    </source>
</evidence>
<dbReference type="GO" id="GO:0016787">
    <property type="term" value="F:hydrolase activity"/>
    <property type="evidence" value="ECO:0007669"/>
    <property type="project" value="UniProtKB-UniRule"/>
</dbReference>
<feature type="binding site" evidence="16">
    <location>
        <position position="342"/>
    </location>
    <ligand>
        <name>Mn(2+)</name>
        <dbReference type="ChEBI" id="CHEBI:29035"/>
        <label>1</label>
    </ligand>
</feature>
<gene>
    <name evidence="19" type="ORF">B0W44_17600</name>
</gene>
<keyword evidence="4" id="KW-0349">Heme</keyword>
<dbReference type="GO" id="GO:0003676">
    <property type="term" value="F:nucleic acid binding"/>
    <property type="evidence" value="ECO:0007669"/>
    <property type="project" value="UniProtKB-UniRule"/>
</dbReference>
<evidence type="ECO:0000256" key="5">
    <source>
        <dbReference type="ARBA" id="ARBA00022692"/>
    </source>
</evidence>
<dbReference type="EMBL" id="CP019699">
    <property type="protein sequence ID" value="AQS57284.1"/>
    <property type="molecule type" value="Genomic_DNA"/>
</dbReference>
<feature type="binding site" evidence="16">
    <location>
        <position position="346"/>
    </location>
    <ligand>
        <name>Mn(2+)</name>
        <dbReference type="ChEBI" id="CHEBI:29035"/>
        <label>1</label>
    </ligand>
</feature>
<dbReference type="Pfam" id="PF02272">
    <property type="entry name" value="DHHA1"/>
    <property type="match status" value="1"/>
</dbReference>
<dbReference type="OrthoDB" id="9759476at2"/>
<keyword evidence="10 15" id="KW-0472">Membrane</keyword>
<dbReference type="InterPro" id="IPR029787">
    <property type="entry name" value="Nucleotide_cyclase"/>
</dbReference>
<dbReference type="GO" id="GO:0046872">
    <property type="term" value="F:metal ion binding"/>
    <property type="evidence" value="ECO:0007669"/>
    <property type="project" value="UniProtKB-KW"/>
</dbReference>
<dbReference type="PIRSF" id="PIRSF026583">
    <property type="entry name" value="YybT"/>
    <property type="match status" value="1"/>
</dbReference>
<feature type="binding site" evidence="16">
    <location>
        <position position="494"/>
    </location>
    <ligand>
        <name>Mn(2+)</name>
        <dbReference type="ChEBI" id="CHEBI:29035"/>
        <label>2</label>
    </ligand>
</feature>
<dbReference type="SUPFAM" id="SSF55073">
    <property type="entry name" value="Nucleotide cyclase"/>
    <property type="match status" value="1"/>
</dbReference>
<dbReference type="InterPro" id="IPR051319">
    <property type="entry name" value="Oligoribo/pAp-PDE_c-di-AMP_PDE"/>
</dbReference>
<dbReference type="GO" id="GO:0106409">
    <property type="term" value="F:cyclic-di-AMP phosphodiesterase activity"/>
    <property type="evidence" value="ECO:0007669"/>
    <property type="project" value="UniProtKB-EC"/>
</dbReference>
<dbReference type="STRING" id="1471761.B0W44_17600"/>
<dbReference type="Gene3D" id="3.30.70.270">
    <property type="match status" value="1"/>
</dbReference>
<dbReference type="GO" id="GO:0005886">
    <property type="term" value="C:plasma membrane"/>
    <property type="evidence" value="ECO:0007669"/>
    <property type="project" value="UniProtKB-SubCell"/>
</dbReference>